<dbReference type="PANTHER" id="PTHR33481:SF1">
    <property type="entry name" value="ENDONUCLEASE_EXONUCLEASE_PHOSPHATASE DOMAIN-CONTAINING PROTEIN-RELATED"/>
    <property type="match status" value="1"/>
</dbReference>
<dbReference type="OMA" id="PIWSPRC"/>
<dbReference type="PANTHER" id="PTHR33481">
    <property type="entry name" value="REVERSE TRANSCRIPTASE"/>
    <property type="match status" value="1"/>
</dbReference>
<organism evidence="2 3">
    <name type="scientific">Hyalella azteca</name>
    <name type="common">Amphipod</name>
    <dbReference type="NCBI Taxonomy" id="294128"/>
    <lineage>
        <taxon>Eukaryota</taxon>
        <taxon>Metazoa</taxon>
        <taxon>Ecdysozoa</taxon>
        <taxon>Arthropoda</taxon>
        <taxon>Crustacea</taxon>
        <taxon>Multicrustacea</taxon>
        <taxon>Malacostraca</taxon>
        <taxon>Eumalacostraca</taxon>
        <taxon>Peracarida</taxon>
        <taxon>Amphipoda</taxon>
        <taxon>Senticaudata</taxon>
        <taxon>Talitrida</taxon>
        <taxon>Talitroidea</taxon>
        <taxon>Hyalellidae</taxon>
        <taxon>Hyalella</taxon>
    </lineage>
</organism>
<dbReference type="GeneID" id="108670388"/>
<sequence>MTGKKLKVSIPTLARTPAQSAPSRLHGSATRFGAPCAKPGATSGKPGNQGSSYRPISLLCTAVKILEHLLLPYISGSLVTVSSQHGFKPDDLTIFVSSPRLDAAEADLSELLRGVSDWSTAKKLAGAPGKSSVTLFTPDTHQSRLHPSATICNCIIPLDKTPKILGVTWDTLFTFSPHVRAIATKAIGSLRILKALASTNWGFSKEDIIATYRTITRPILNYAAPIWYPVASRTAIASLQIIQNSALRLATGCIKMAPIAHLHHETGVLPLSAHLDLACAQFLGSALQPTHASFTFVSAPPGDRPIKASIKTRFGHLVAPFLVDGMMPDGANGEAKCSLRREIATRVAATAVINAVLTAPPPPIAAEEASLPRPYRSALSQLRSGYCSSLASHTHRAG</sequence>
<reference evidence="3" key="1">
    <citation type="submission" date="2025-08" db="UniProtKB">
        <authorList>
            <consortium name="RefSeq"/>
        </authorList>
    </citation>
    <scope>IDENTIFICATION</scope>
    <source>
        <tissue evidence="3">Whole organism</tissue>
    </source>
</reference>
<feature type="region of interest" description="Disordered" evidence="1">
    <location>
        <begin position="11"/>
        <end position="49"/>
    </location>
</feature>
<dbReference type="RefSeq" id="XP_018013347.1">
    <property type="nucleotide sequence ID" value="XM_018157858.1"/>
</dbReference>
<proteinExistence type="predicted"/>
<dbReference type="AlphaFoldDB" id="A0A8B7NI78"/>
<dbReference type="Proteomes" id="UP000694843">
    <property type="component" value="Unplaced"/>
</dbReference>
<evidence type="ECO:0000313" key="2">
    <source>
        <dbReference type="Proteomes" id="UP000694843"/>
    </source>
</evidence>
<name>A0A8B7NI78_HYAAZ</name>
<accession>A0A8B7NI78</accession>
<protein>
    <submittedName>
        <fullName evidence="3">Uncharacterized protein LOC108670388</fullName>
    </submittedName>
</protein>
<dbReference type="KEGG" id="hazt:108670388"/>
<keyword evidence="2" id="KW-1185">Reference proteome</keyword>
<gene>
    <name evidence="3" type="primary">LOC108670388</name>
</gene>
<evidence type="ECO:0000256" key="1">
    <source>
        <dbReference type="SAM" id="MobiDB-lite"/>
    </source>
</evidence>
<evidence type="ECO:0000313" key="3">
    <source>
        <dbReference type="RefSeq" id="XP_018013347.1"/>
    </source>
</evidence>
<dbReference type="OrthoDB" id="7975291at2759"/>